<keyword evidence="3" id="KW-1185">Reference proteome</keyword>
<dbReference type="InterPro" id="IPR052050">
    <property type="entry name" value="SecEffector_AnkRepeat"/>
</dbReference>
<organism evidence="2 3">
    <name type="scientific">Chaetoceros tenuissimus</name>
    <dbReference type="NCBI Taxonomy" id="426638"/>
    <lineage>
        <taxon>Eukaryota</taxon>
        <taxon>Sar</taxon>
        <taxon>Stramenopiles</taxon>
        <taxon>Ochrophyta</taxon>
        <taxon>Bacillariophyta</taxon>
        <taxon>Coscinodiscophyceae</taxon>
        <taxon>Chaetocerotophycidae</taxon>
        <taxon>Chaetocerotales</taxon>
        <taxon>Chaetocerotaceae</taxon>
        <taxon>Chaetoceros</taxon>
    </lineage>
</organism>
<reference evidence="2 3" key="1">
    <citation type="journal article" date="2021" name="Sci. Rep.">
        <title>The genome of the diatom Chaetoceros tenuissimus carries an ancient integrated fragment of an extant virus.</title>
        <authorList>
            <person name="Hongo Y."/>
            <person name="Kimura K."/>
            <person name="Takaki Y."/>
            <person name="Yoshida Y."/>
            <person name="Baba S."/>
            <person name="Kobayashi G."/>
            <person name="Nagasaki K."/>
            <person name="Hano T."/>
            <person name="Tomaru Y."/>
        </authorList>
    </citation>
    <scope>NUCLEOTIDE SEQUENCE [LARGE SCALE GENOMIC DNA]</scope>
    <source>
        <strain evidence="2 3">NIES-3715</strain>
    </source>
</reference>
<proteinExistence type="predicted"/>
<feature type="region of interest" description="Disordered" evidence="1">
    <location>
        <begin position="17"/>
        <end position="38"/>
    </location>
</feature>
<dbReference type="Proteomes" id="UP001054902">
    <property type="component" value="Unassembled WGS sequence"/>
</dbReference>
<dbReference type="SUPFAM" id="SSF48403">
    <property type="entry name" value="Ankyrin repeat"/>
    <property type="match status" value="1"/>
</dbReference>
<comment type="caution">
    <text evidence="2">The sequence shown here is derived from an EMBL/GenBank/DDBJ whole genome shotgun (WGS) entry which is preliminary data.</text>
</comment>
<dbReference type="AlphaFoldDB" id="A0AAD3H9C8"/>
<feature type="compositionally biased region" description="Basic and acidic residues" evidence="1">
    <location>
        <begin position="17"/>
        <end position="27"/>
    </location>
</feature>
<dbReference type="PANTHER" id="PTHR46586:SF3">
    <property type="entry name" value="ANKYRIN REPEAT-CONTAINING PROTEIN"/>
    <property type="match status" value="1"/>
</dbReference>
<dbReference type="InterPro" id="IPR036770">
    <property type="entry name" value="Ankyrin_rpt-contain_sf"/>
</dbReference>
<evidence type="ECO:0000313" key="2">
    <source>
        <dbReference type="EMBL" id="GFH55442.1"/>
    </source>
</evidence>
<dbReference type="Gene3D" id="1.25.40.20">
    <property type="entry name" value="Ankyrin repeat-containing domain"/>
    <property type="match status" value="1"/>
</dbReference>
<evidence type="ECO:0000256" key="1">
    <source>
        <dbReference type="SAM" id="MobiDB-lite"/>
    </source>
</evidence>
<sequence length="672" mass="78554">MESLKKRQRLTKDELVVSSSKVDENNHEQISTTTTRSSSNRFNSLRSKLIDLSDDYPELNDIKEFPMILSSLKIKEHRYENEEKCPLYKLPQDLFNKCLSFLDKSYGSVAPVSKHFYESYIMTFDASTETRADFEGLSKEAGVYLVESFPHEFSSEEHRWSVGNFFLGFRRTPGLTFTFTDYLMHKAARQGNLEVYKHFLENGHDLLRAQGTNWNLFRKLGENGHLHILQYLQHEQYFYRGFCYSAIGASKGGRVDIIEWIHNEIGCFSNERAGNLIEECIEEALEHGQIEVIKWFDKHFEYEEIIIERVVATANLNSIKFYIEKYWPFPWTQTFAEELGDTIIETESIDIIKYFVENGIQFTTESTRIAAEIENDEMLKYLISIGIELRLDDIPDYGMDSFEMMKFKFEKTRVWWNNASIVECMKRHHHDFSIKMLRYLHENNCPWEPLQDPTNTTPVFGLLEAVMRLKDMDILKYVVHKMSDILGLKDNILIVALDYGWVEGFKYTIQNLDGCSLPSLNDATFTFRQKLDFLKYCKSEGMKWVQTSNFPREILEISNGKDCELLKWVTSDVDVNLLRNSHILKFAKCFDFRHDVLEHFYNAGFLTKDALIIAIEDTQVKAVKALVEIGFKVDEDIFSCALRSFDCVPTDKDIEILSFLVRKRCLQKKVFA</sequence>
<dbReference type="PANTHER" id="PTHR46586">
    <property type="entry name" value="ANKYRIN REPEAT-CONTAINING PROTEIN"/>
    <property type="match status" value="1"/>
</dbReference>
<protein>
    <recommendedName>
        <fullName evidence="4">Ankyrin repeat-containing protein</fullName>
    </recommendedName>
</protein>
<dbReference type="EMBL" id="BLLK01000049">
    <property type="protein sequence ID" value="GFH55442.1"/>
    <property type="molecule type" value="Genomic_DNA"/>
</dbReference>
<gene>
    <name evidence="2" type="ORF">CTEN210_11918</name>
</gene>
<evidence type="ECO:0000313" key="3">
    <source>
        <dbReference type="Proteomes" id="UP001054902"/>
    </source>
</evidence>
<accession>A0AAD3H9C8</accession>
<name>A0AAD3H9C8_9STRA</name>
<evidence type="ECO:0008006" key="4">
    <source>
        <dbReference type="Google" id="ProtNLM"/>
    </source>
</evidence>